<sequence length="221" mass="25031">MGWWWSSDSNHRNSKLSEATAPPNALSKPTPQSTQFPDPQSPPRPSKLLTRDEQAEADLQSFLSTLSSESTQHSSTRAALTDGSDIPSPSPPTPPSRFPNTSGDTPQESSLYPVSMSCRQAFDSAFYCQSLGGQFNNIYRYGELRSCSEHWSAFWFCMRTKSQPEEKRRRMIQEHYRQRDAKYKLGPSSEDVWQVRTEPVEGAFERDPDEAWSSQEAAQVK</sequence>
<accession>A0A8E2EZ27</accession>
<dbReference type="PANTHER" id="PTHR28052:SF1">
    <property type="entry name" value="UPF0545 PROTEIN C22ORF39"/>
    <property type="match status" value="1"/>
</dbReference>
<feature type="region of interest" description="Disordered" evidence="1">
    <location>
        <begin position="1"/>
        <end position="111"/>
    </location>
</feature>
<name>A0A8E2EZ27_9PEZI</name>
<gene>
    <name evidence="2" type="ORF">AOQ84DRAFT_389433</name>
</gene>
<organism evidence="2 3">
    <name type="scientific">Glonium stellatum</name>
    <dbReference type="NCBI Taxonomy" id="574774"/>
    <lineage>
        <taxon>Eukaryota</taxon>
        <taxon>Fungi</taxon>
        <taxon>Dikarya</taxon>
        <taxon>Ascomycota</taxon>
        <taxon>Pezizomycotina</taxon>
        <taxon>Dothideomycetes</taxon>
        <taxon>Pleosporomycetidae</taxon>
        <taxon>Gloniales</taxon>
        <taxon>Gloniaceae</taxon>
        <taxon>Glonium</taxon>
    </lineage>
</organism>
<evidence type="ECO:0000313" key="3">
    <source>
        <dbReference type="Proteomes" id="UP000250140"/>
    </source>
</evidence>
<feature type="compositionally biased region" description="Polar residues" evidence="1">
    <location>
        <begin position="27"/>
        <end position="38"/>
    </location>
</feature>
<dbReference type="EMBL" id="KV749839">
    <property type="protein sequence ID" value="OCL07570.1"/>
    <property type="molecule type" value="Genomic_DNA"/>
</dbReference>
<keyword evidence="3" id="KW-1185">Reference proteome</keyword>
<feature type="compositionally biased region" description="Low complexity" evidence="1">
    <location>
        <begin position="64"/>
        <end position="76"/>
    </location>
</feature>
<dbReference type="OrthoDB" id="2017405at2759"/>
<evidence type="ECO:0000256" key="1">
    <source>
        <dbReference type="SAM" id="MobiDB-lite"/>
    </source>
</evidence>
<proteinExistence type="predicted"/>
<reference evidence="2 3" key="1">
    <citation type="journal article" date="2016" name="Nat. Commun.">
        <title>Ectomycorrhizal ecology is imprinted in the genome of the dominant symbiotic fungus Cenococcum geophilum.</title>
        <authorList>
            <consortium name="DOE Joint Genome Institute"/>
            <person name="Peter M."/>
            <person name="Kohler A."/>
            <person name="Ohm R.A."/>
            <person name="Kuo A."/>
            <person name="Krutzmann J."/>
            <person name="Morin E."/>
            <person name="Arend M."/>
            <person name="Barry K.W."/>
            <person name="Binder M."/>
            <person name="Choi C."/>
            <person name="Clum A."/>
            <person name="Copeland A."/>
            <person name="Grisel N."/>
            <person name="Haridas S."/>
            <person name="Kipfer T."/>
            <person name="LaButti K."/>
            <person name="Lindquist E."/>
            <person name="Lipzen A."/>
            <person name="Maire R."/>
            <person name="Meier B."/>
            <person name="Mihaltcheva S."/>
            <person name="Molinier V."/>
            <person name="Murat C."/>
            <person name="Poggeler S."/>
            <person name="Quandt C.A."/>
            <person name="Sperisen C."/>
            <person name="Tritt A."/>
            <person name="Tisserant E."/>
            <person name="Crous P.W."/>
            <person name="Henrissat B."/>
            <person name="Nehls U."/>
            <person name="Egli S."/>
            <person name="Spatafora J.W."/>
            <person name="Grigoriev I.V."/>
            <person name="Martin F.M."/>
        </authorList>
    </citation>
    <scope>NUCLEOTIDE SEQUENCE [LARGE SCALE GENOMIC DNA]</scope>
    <source>
        <strain evidence="2 3">CBS 207.34</strain>
    </source>
</reference>
<evidence type="ECO:0000313" key="2">
    <source>
        <dbReference type="EMBL" id="OCL07570.1"/>
    </source>
</evidence>
<evidence type="ECO:0008006" key="4">
    <source>
        <dbReference type="Google" id="ProtNLM"/>
    </source>
</evidence>
<dbReference type="InterPro" id="IPR021475">
    <property type="entry name" value="Pants/Emi1-like"/>
</dbReference>
<dbReference type="AlphaFoldDB" id="A0A8E2EZ27"/>
<feature type="compositionally biased region" description="Pro residues" evidence="1">
    <location>
        <begin position="88"/>
        <end position="97"/>
    </location>
</feature>
<dbReference type="Proteomes" id="UP000250140">
    <property type="component" value="Unassembled WGS sequence"/>
</dbReference>
<dbReference type="Pfam" id="PF11326">
    <property type="entry name" value="PANTS-like"/>
    <property type="match status" value="1"/>
</dbReference>
<protein>
    <recommendedName>
        <fullName evidence="4">Early meiotic induction protein 1</fullName>
    </recommendedName>
</protein>
<dbReference type="PANTHER" id="PTHR28052">
    <property type="entry name" value="UPF0545 PROTEIN C22ORF39"/>
    <property type="match status" value="1"/>
</dbReference>
<feature type="compositionally biased region" description="Polar residues" evidence="1">
    <location>
        <begin position="98"/>
        <end position="111"/>
    </location>
</feature>